<dbReference type="Proteomes" id="UP001174694">
    <property type="component" value="Unassembled WGS sequence"/>
</dbReference>
<dbReference type="EMBL" id="JANBVO010000038">
    <property type="protein sequence ID" value="KAJ9136689.1"/>
    <property type="molecule type" value="Genomic_DNA"/>
</dbReference>
<evidence type="ECO:0000313" key="9">
    <source>
        <dbReference type="EMBL" id="KAJ9136689.1"/>
    </source>
</evidence>
<feature type="domain" description="Rhodopsin" evidence="8">
    <location>
        <begin position="53"/>
        <end position="289"/>
    </location>
</feature>
<accession>A0AA38RGQ9</accession>
<comment type="caution">
    <text evidence="9">The sequence shown here is derived from an EMBL/GenBank/DDBJ whole genome shotgun (WGS) entry which is preliminary data.</text>
</comment>
<feature type="transmembrane region" description="Helical" evidence="7">
    <location>
        <begin position="114"/>
        <end position="132"/>
    </location>
</feature>
<evidence type="ECO:0000256" key="3">
    <source>
        <dbReference type="ARBA" id="ARBA00022989"/>
    </source>
</evidence>
<evidence type="ECO:0000256" key="6">
    <source>
        <dbReference type="SAM" id="MobiDB-lite"/>
    </source>
</evidence>
<proteinExistence type="inferred from homology"/>
<feature type="transmembrane region" description="Helical" evidence="7">
    <location>
        <begin position="194"/>
        <end position="213"/>
    </location>
</feature>
<feature type="region of interest" description="Disordered" evidence="6">
    <location>
        <begin position="299"/>
        <end position="418"/>
    </location>
</feature>
<feature type="compositionally biased region" description="Basic and acidic residues" evidence="6">
    <location>
        <begin position="462"/>
        <end position="490"/>
    </location>
</feature>
<feature type="compositionally biased region" description="Gly residues" evidence="6">
    <location>
        <begin position="386"/>
        <end position="397"/>
    </location>
</feature>
<evidence type="ECO:0000256" key="5">
    <source>
        <dbReference type="ARBA" id="ARBA00038359"/>
    </source>
</evidence>
<feature type="compositionally biased region" description="Gly residues" evidence="6">
    <location>
        <begin position="335"/>
        <end position="352"/>
    </location>
</feature>
<evidence type="ECO:0000313" key="10">
    <source>
        <dbReference type="Proteomes" id="UP001174694"/>
    </source>
</evidence>
<dbReference type="Pfam" id="PF20684">
    <property type="entry name" value="Fung_rhodopsin"/>
    <property type="match status" value="1"/>
</dbReference>
<evidence type="ECO:0000256" key="2">
    <source>
        <dbReference type="ARBA" id="ARBA00022692"/>
    </source>
</evidence>
<feature type="transmembrane region" description="Helical" evidence="7">
    <location>
        <begin position="31"/>
        <end position="53"/>
    </location>
</feature>
<evidence type="ECO:0000256" key="4">
    <source>
        <dbReference type="ARBA" id="ARBA00023136"/>
    </source>
</evidence>
<dbReference type="InterPro" id="IPR049326">
    <property type="entry name" value="Rhodopsin_dom_fungi"/>
</dbReference>
<dbReference type="PANTHER" id="PTHR33048">
    <property type="entry name" value="PTH11-LIKE INTEGRAL MEMBRANE PROTEIN (AFU_ORTHOLOGUE AFUA_5G11245)"/>
    <property type="match status" value="1"/>
</dbReference>
<gene>
    <name evidence="9" type="ORF">NKR23_g9584</name>
</gene>
<sequence length="544" mass="59273">MDDDSSSCPVIAPVASVLDIPAEPTSGLQTFAIFITLFFPALALVIVVIRNAGRFASHTFGWDDGLISIAMLLSVAETIVSYFFIKTNFIGIHLADVPPHDPTDGMIWNYAVEILYNPILALVKSSVLLFLLRLFGQKDGVRRFIVILNTLNIVQMVAFFFVIVFQCRPIAFNWDKTIEGGRCVDTRVVFTTTATLNIITDFLVLGLPLYIFVDLNIPKRTKLALLFVFLLGFLVTITSIVRMVIFVQGLFRLVRDPDPTFNIGFVTSGIETNLALITASAPALRPIFRSRRRGGWFPVSFYPKSQQQPPPPADPEMGTTITSAATRPGTSSSSGRGGGSSSGNGKFGSGTRGGRRPAGAGRGRAGSSRRKPVNLRDIRIRPIVAGCGGSSSGGPGGNEALLLRSQSPRGSEEETMTANGIMRVSDVQREIDGIVKDMAVGPGSYGSGRGAAAPQQPRPPTRRGEDKEMNGDSAKDEDPGRMRYPPERYYSESVYPDDNYHDRGGRDYNEERMSKYGDKRFGVVTPKMSTPRTPKGWGEAGRPF</sequence>
<evidence type="ECO:0000259" key="8">
    <source>
        <dbReference type="Pfam" id="PF20684"/>
    </source>
</evidence>
<feature type="transmembrane region" description="Helical" evidence="7">
    <location>
        <begin position="65"/>
        <end position="85"/>
    </location>
</feature>
<dbReference type="GO" id="GO:0016020">
    <property type="term" value="C:membrane"/>
    <property type="evidence" value="ECO:0007669"/>
    <property type="project" value="UniProtKB-SubCell"/>
</dbReference>
<comment type="subcellular location">
    <subcellularLocation>
        <location evidence="1">Membrane</location>
        <topology evidence="1">Multi-pass membrane protein</topology>
    </subcellularLocation>
</comment>
<evidence type="ECO:0000256" key="1">
    <source>
        <dbReference type="ARBA" id="ARBA00004141"/>
    </source>
</evidence>
<keyword evidence="2 7" id="KW-0812">Transmembrane</keyword>
<dbReference type="PANTHER" id="PTHR33048:SF47">
    <property type="entry name" value="INTEGRAL MEMBRANE PROTEIN-RELATED"/>
    <property type="match status" value="1"/>
</dbReference>
<protein>
    <submittedName>
        <fullName evidence="9">Cfem domain-containing protein</fullName>
    </submittedName>
</protein>
<feature type="transmembrane region" description="Helical" evidence="7">
    <location>
        <begin position="144"/>
        <end position="165"/>
    </location>
</feature>
<reference evidence="9" key="1">
    <citation type="submission" date="2022-07" db="EMBL/GenBank/DDBJ databases">
        <title>Fungi with potential for degradation of polypropylene.</title>
        <authorList>
            <person name="Gostincar C."/>
        </authorList>
    </citation>
    <scope>NUCLEOTIDE SEQUENCE</scope>
    <source>
        <strain evidence="9">EXF-13308</strain>
    </source>
</reference>
<dbReference type="AlphaFoldDB" id="A0AA38RGQ9"/>
<dbReference type="InterPro" id="IPR052337">
    <property type="entry name" value="SAT4-like"/>
</dbReference>
<feature type="transmembrane region" description="Helical" evidence="7">
    <location>
        <begin position="225"/>
        <end position="251"/>
    </location>
</feature>
<name>A0AA38RGQ9_9PEZI</name>
<feature type="region of interest" description="Disordered" evidence="6">
    <location>
        <begin position="438"/>
        <end position="544"/>
    </location>
</feature>
<keyword evidence="4 7" id="KW-0472">Membrane</keyword>
<organism evidence="9 10">
    <name type="scientific">Pleurostoma richardsiae</name>
    <dbReference type="NCBI Taxonomy" id="41990"/>
    <lineage>
        <taxon>Eukaryota</taxon>
        <taxon>Fungi</taxon>
        <taxon>Dikarya</taxon>
        <taxon>Ascomycota</taxon>
        <taxon>Pezizomycotina</taxon>
        <taxon>Sordariomycetes</taxon>
        <taxon>Sordariomycetidae</taxon>
        <taxon>Calosphaeriales</taxon>
        <taxon>Pleurostomataceae</taxon>
        <taxon>Pleurostoma</taxon>
    </lineage>
</organism>
<feature type="compositionally biased region" description="Basic and acidic residues" evidence="6">
    <location>
        <begin position="498"/>
        <end position="521"/>
    </location>
</feature>
<keyword evidence="10" id="KW-1185">Reference proteome</keyword>
<evidence type="ECO:0000256" key="7">
    <source>
        <dbReference type="SAM" id="Phobius"/>
    </source>
</evidence>
<comment type="similarity">
    <text evidence="5">Belongs to the SAT4 family.</text>
</comment>
<keyword evidence="3 7" id="KW-1133">Transmembrane helix</keyword>